<dbReference type="NCBIfam" id="TIGR01552">
    <property type="entry name" value="phd_fam"/>
    <property type="match status" value="1"/>
</dbReference>
<proteinExistence type="predicted"/>
<dbReference type="Proteomes" id="UP000585905">
    <property type="component" value="Unassembled WGS sequence"/>
</dbReference>
<evidence type="ECO:0000313" key="3">
    <source>
        <dbReference type="Proteomes" id="UP000585905"/>
    </source>
</evidence>
<name>A0A839E1Z5_9MICO</name>
<protein>
    <submittedName>
        <fullName evidence="2">Prevent-host-death family protein</fullName>
    </submittedName>
</protein>
<accession>A0A839E1Z5</accession>
<feature type="region of interest" description="Disordered" evidence="1">
    <location>
        <begin position="61"/>
        <end position="82"/>
    </location>
</feature>
<dbReference type="RefSeq" id="WP_182489475.1">
    <property type="nucleotide sequence ID" value="NZ_BAAAOV010000002.1"/>
</dbReference>
<dbReference type="EMBL" id="JACGWX010000001">
    <property type="protein sequence ID" value="MBA8846699.1"/>
    <property type="molecule type" value="Genomic_DNA"/>
</dbReference>
<organism evidence="2 3">
    <name type="scientific">Microcella alkalica</name>
    <dbReference type="NCBI Taxonomy" id="355930"/>
    <lineage>
        <taxon>Bacteria</taxon>
        <taxon>Bacillati</taxon>
        <taxon>Actinomycetota</taxon>
        <taxon>Actinomycetes</taxon>
        <taxon>Micrococcales</taxon>
        <taxon>Microbacteriaceae</taxon>
        <taxon>Microcella</taxon>
    </lineage>
</organism>
<gene>
    <name evidence="2" type="ORF">FHX53_000263</name>
</gene>
<reference evidence="2 3" key="1">
    <citation type="submission" date="2020-07" db="EMBL/GenBank/DDBJ databases">
        <title>Sequencing the genomes of 1000 actinobacteria strains.</title>
        <authorList>
            <person name="Klenk H.-P."/>
        </authorList>
    </citation>
    <scope>NUCLEOTIDE SEQUENCE [LARGE SCALE GENOMIC DNA]</scope>
    <source>
        <strain evidence="2 3">DSM 19663</strain>
    </source>
</reference>
<evidence type="ECO:0000313" key="2">
    <source>
        <dbReference type="EMBL" id="MBA8846699.1"/>
    </source>
</evidence>
<evidence type="ECO:0000256" key="1">
    <source>
        <dbReference type="SAM" id="MobiDB-lite"/>
    </source>
</evidence>
<sequence>MAERLAHRDLRNRSSEILRNVSAGGTYEITNHGKVVALLSPPAPDGSLRIRRATSARPFAEISRSRTSESTASALEALRDER</sequence>
<dbReference type="AlphaFoldDB" id="A0A839E1Z5"/>
<keyword evidence="3" id="KW-1185">Reference proteome</keyword>
<comment type="caution">
    <text evidence="2">The sequence shown here is derived from an EMBL/GenBank/DDBJ whole genome shotgun (WGS) entry which is preliminary data.</text>
</comment>